<dbReference type="InterPro" id="IPR050789">
    <property type="entry name" value="Diverse_Enzym_Activities"/>
</dbReference>
<name>A0A5C5BAF1_9MICO</name>
<evidence type="ECO:0000313" key="3">
    <source>
        <dbReference type="Proteomes" id="UP000313849"/>
    </source>
</evidence>
<dbReference type="SUPFAM" id="SSF56601">
    <property type="entry name" value="beta-lactamase/transpeptidase-like"/>
    <property type="match status" value="1"/>
</dbReference>
<sequence>MRRSRWIVLVVLGVVVLAVVGAYWWQRPLLLTGTGYAAHNACAVTHVAGRDDPETDLPPNPLVPVLRSTVTDDGASGSVLGVLARQRAWFTPGFGCTLADAPPTLPTPTEVSDAANPFSTSAVPLAPDASPEVTAALDAAFGIDLDGEARTALGTRGVVVLQGGELVAERYADGFTADTPQLGWSMSKSLTNLLVGRLVHDGELTLDQDHLRPEWTDERADITVRQLLDMTSGLQWDETYDLGTPITRMLYLEPDMGSYVASLPLAHEPGTYQQYSSGSITLLCSVIAPDHGGADFPRQELFAPLGLSTMVLEPDGVGTPVCASYGWGTPRDWAALGQLVLDDGVWNGERLLPEGWVAESVVDTDVDGQEDGYGLGWWVNQLADGTLRYPELPADAYWMSGHDGQSVYVVPSADLVVVRMGFTPAADDRSVPLVADLLTALG</sequence>
<keyword evidence="3" id="KW-1185">Reference proteome</keyword>
<evidence type="ECO:0000259" key="1">
    <source>
        <dbReference type="Pfam" id="PF00144"/>
    </source>
</evidence>
<reference evidence="2 3" key="1">
    <citation type="submission" date="2019-06" db="EMBL/GenBank/DDBJ databases">
        <title>Draft genome sequence of Miniimonas arenae KCTC 19750T isolated from sea sand.</title>
        <authorList>
            <person name="Park S.-J."/>
        </authorList>
    </citation>
    <scope>NUCLEOTIDE SEQUENCE [LARGE SCALE GENOMIC DNA]</scope>
    <source>
        <strain evidence="2 3">KCTC 19750</strain>
    </source>
</reference>
<feature type="domain" description="Beta-lactamase-related" evidence="1">
    <location>
        <begin position="158"/>
        <end position="420"/>
    </location>
</feature>
<dbReference type="InterPro" id="IPR012338">
    <property type="entry name" value="Beta-lactam/transpept-like"/>
</dbReference>
<organism evidence="2 3">
    <name type="scientific">Miniimonas arenae</name>
    <dbReference type="NCBI Taxonomy" id="676201"/>
    <lineage>
        <taxon>Bacteria</taxon>
        <taxon>Bacillati</taxon>
        <taxon>Actinomycetota</taxon>
        <taxon>Actinomycetes</taxon>
        <taxon>Micrococcales</taxon>
        <taxon>Beutenbergiaceae</taxon>
        <taxon>Miniimonas</taxon>
    </lineage>
</organism>
<dbReference type="PANTHER" id="PTHR43283">
    <property type="entry name" value="BETA-LACTAMASE-RELATED"/>
    <property type="match status" value="1"/>
</dbReference>
<dbReference type="OrthoDB" id="9773047at2"/>
<comment type="caution">
    <text evidence="2">The sequence shown here is derived from an EMBL/GenBank/DDBJ whole genome shotgun (WGS) entry which is preliminary data.</text>
</comment>
<proteinExistence type="predicted"/>
<evidence type="ECO:0000313" key="2">
    <source>
        <dbReference type="EMBL" id="TNU72846.1"/>
    </source>
</evidence>
<dbReference type="GO" id="GO:0016787">
    <property type="term" value="F:hydrolase activity"/>
    <property type="evidence" value="ECO:0007669"/>
    <property type="project" value="UniProtKB-KW"/>
</dbReference>
<dbReference type="RefSeq" id="WP_139987902.1">
    <property type="nucleotide sequence ID" value="NZ_VENP01000097.1"/>
</dbReference>
<keyword evidence="2" id="KW-0378">Hydrolase</keyword>
<dbReference type="Gene3D" id="3.40.710.10">
    <property type="entry name" value="DD-peptidase/beta-lactamase superfamily"/>
    <property type="match status" value="1"/>
</dbReference>
<dbReference type="EMBL" id="VENP01000097">
    <property type="protein sequence ID" value="TNU72846.1"/>
    <property type="molecule type" value="Genomic_DNA"/>
</dbReference>
<dbReference type="Pfam" id="PF00144">
    <property type="entry name" value="Beta-lactamase"/>
    <property type="match status" value="1"/>
</dbReference>
<dbReference type="InterPro" id="IPR001466">
    <property type="entry name" value="Beta-lactam-related"/>
</dbReference>
<accession>A0A5C5BAF1</accession>
<dbReference type="Proteomes" id="UP000313849">
    <property type="component" value="Unassembled WGS sequence"/>
</dbReference>
<gene>
    <name evidence="2" type="ORF">FH969_14540</name>
</gene>
<dbReference type="AlphaFoldDB" id="A0A5C5BAF1"/>
<protein>
    <submittedName>
        <fullName evidence="2">Serine hydrolase</fullName>
    </submittedName>
</protein>
<dbReference type="PANTHER" id="PTHR43283:SF7">
    <property type="entry name" value="BETA-LACTAMASE-RELATED DOMAIN-CONTAINING PROTEIN"/>
    <property type="match status" value="1"/>
</dbReference>